<feature type="region of interest" description="Disordered" evidence="1">
    <location>
        <begin position="35"/>
        <end position="68"/>
    </location>
</feature>
<evidence type="ECO:0000256" key="2">
    <source>
        <dbReference type="SAM" id="SignalP"/>
    </source>
</evidence>
<protein>
    <recommendedName>
        <fullName evidence="5">BNR repeat domain protein</fullName>
    </recommendedName>
</protein>
<dbReference type="STRING" id="1391654.AKJ09_02009"/>
<dbReference type="Proteomes" id="UP000064967">
    <property type="component" value="Chromosome"/>
</dbReference>
<dbReference type="PROSITE" id="PS51257">
    <property type="entry name" value="PROKAR_LIPOPROTEIN"/>
    <property type="match status" value="1"/>
</dbReference>
<dbReference type="GO" id="GO:0005085">
    <property type="term" value="F:guanyl-nucleotide exchange factor activity"/>
    <property type="evidence" value="ECO:0007669"/>
    <property type="project" value="TreeGrafter"/>
</dbReference>
<dbReference type="Pfam" id="PF13540">
    <property type="entry name" value="RCC1_2"/>
    <property type="match status" value="3"/>
</dbReference>
<dbReference type="PANTHER" id="PTHR45982">
    <property type="entry name" value="REGULATOR OF CHROMOSOME CONDENSATION"/>
    <property type="match status" value="1"/>
</dbReference>
<name>A0A0K1PP79_9BACT</name>
<dbReference type="PANTHER" id="PTHR45982:SF1">
    <property type="entry name" value="REGULATOR OF CHROMOSOME CONDENSATION"/>
    <property type="match status" value="1"/>
</dbReference>
<proteinExistence type="predicted"/>
<dbReference type="SUPFAM" id="SSF50985">
    <property type="entry name" value="RCC1/BLIP-II"/>
    <property type="match status" value="1"/>
</dbReference>
<sequence length="469" mass="47806">MIDTRKTTRSALALGLACTLGPAVVMVACTDDGAPRAGDAETTTRDEAGTATSPDAAPAVDVPDASDDGSWDAATPLVVCKTGVCAVELAAGAEHLCARMSDGTVRCWGLDSQYSQRFTGSLGRGGASIDGGPGPGLAFAPAPVVDLTGVIQISARGYTSCVTLEDGSVRCWGSNQNGELGLARDPAVFDDDGHPTPSIVALGGKARRVDVTGSAWRAPHACAVLESGDVECWGMNTDMALGRDAGEGKIVGPGKTGLSHVVRTAASIAMTEDGKLWSWGTPYLLGRPTSLASASPVAAPIATLPSVTGFDADDNACAVVDGELYCWGRNNGYSLGTGDSRWRTLPSFIPTMRAPGAHVQQIYTGRDGACIRLTDGALQCCGSNGLGELGLGVDGGIALKQASKFTAVTGLEGRKAVQVVRSYANGNATACALLEDGTVMCWGSNRSGQLGTGTSDAAPHPTPVIVPLH</sequence>
<feature type="compositionally biased region" description="Low complexity" evidence="1">
    <location>
        <begin position="50"/>
        <end position="63"/>
    </location>
</feature>
<gene>
    <name evidence="3" type="ORF">AKJ09_02009</name>
</gene>
<dbReference type="InterPro" id="IPR009091">
    <property type="entry name" value="RCC1/BLIP-II"/>
</dbReference>
<dbReference type="KEGG" id="llu:AKJ09_02009"/>
<dbReference type="Pfam" id="PF00415">
    <property type="entry name" value="RCC1"/>
    <property type="match status" value="1"/>
</dbReference>
<dbReference type="OrthoDB" id="9758365at2"/>
<evidence type="ECO:0000256" key="1">
    <source>
        <dbReference type="SAM" id="MobiDB-lite"/>
    </source>
</evidence>
<dbReference type="RefSeq" id="WP_146646805.1">
    <property type="nucleotide sequence ID" value="NZ_CP012333.1"/>
</dbReference>
<reference evidence="3 4" key="1">
    <citation type="submission" date="2015-08" db="EMBL/GenBank/DDBJ databases">
        <authorList>
            <person name="Babu N.S."/>
            <person name="Beckwith C.J."/>
            <person name="Beseler K.G."/>
            <person name="Brison A."/>
            <person name="Carone J.V."/>
            <person name="Caskin T.P."/>
            <person name="Diamond M."/>
            <person name="Durham M.E."/>
            <person name="Foxe J.M."/>
            <person name="Go M."/>
            <person name="Henderson B.A."/>
            <person name="Jones I.B."/>
            <person name="McGettigan J.A."/>
            <person name="Micheletti S.J."/>
            <person name="Nasrallah M.E."/>
            <person name="Ortiz D."/>
            <person name="Piller C.R."/>
            <person name="Privatt S.R."/>
            <person name="Schneider S.L."/>
            <person name="Sharp S."/>
            <person name="Smith T.C."/>
            <person name="Stanton J.D."/>
            <person name="Ullery H.E."/>
            <person name="Wilson R.J."/>
            <person name="Serrano M.G."/>
            <person name="Buck G."/>
            <person name="Lee V."/>
            <person name="Wang Y."/>
            <person name="Carvalho R."/>
            <person name="Voegtly L."/>
            <person name="Shi R."/>
            <person name="Duckworth R."/>
            <person name="Johnson A."/>
            <person name="Loviza R."/>
            <person name="Walstead R."/>
            <person name="Shah Z."/>
            <person name="Kiflezghi M."/>
            <person name="Wade K."/>
            <person name="Ball S.L."/>
            <person name="Bradley K.W."/>
            <person name="Asai D.J."/>
            <person name="Bowman C.A."/>
            <person name="Russell D.A."/>
            <person name="Pope W.H."/>
            <person name="Jacobs-Sera D."/>
            <person name="Hendrix R.W."/>
            <person name="Hatfull G.F."/>
        </authorList>
    </citation>
    <scope>NUCLEOTIDE SEQUENCE [LARGE SCALE GENOMIC DNA]</scope>
    <source>
        <strain evidence="3 4">DSM 27648</strain>
    </source>
</reference>
<dbReference type="AlphaFoldDB" id="A0A0K1PP79"/>
<accession>A0A0K1PP79</accession>
<feature type="chain" id="PRO_5005465778" description="BNR repeat domain protein" evidence="2">
    <location>
        <begin position="28"/>
        <end position="469"/>
    </location>
</feature>
<evidence type="ECO:0000313" key="3">
    <source>
        <dbReference type="EMBL" id="AKU95345.1"/>
    </source>
</evidence>
<dbReference type="InterPro" id="IPR051553">
    <property type="entry name" value="Ran_GTPase-activating"/>
</dbReference>
<keyword evidence="4" id="KW-1185">Reference proteome</keyword>
<dbReference type="GO" id="GO:0005737">
    <property type="term" value="C:cytoplasm"/>
    <property type="evidence" value="ECO:0007669"/>
    <property type="project" value="TreeGrafter"/>
</dbReference>
<dbReference type="InterPro" id="IPR000408">
    <property type="entry name" value="Reg_chr_condens"/>
</dbReference>
<feature type="compositionally biased region" description="Basic and acidic residues" evidence="1">
    <location>
        <begin position="38"/>
        <end position="48"/>
    </location>
</feature>
<dbReference type="EMBL" id="CP012333">
    <property type="protein sequence ID" value="AKU95345.1"/>
    <property type="molecule type" value="Genomic_DNA"/>
</dbReference>
<keyword evidence="2" id="KW-0732">Signal</keyword>
<dbReference type="Gene3D" id="2.130.10.30">
    <property type="entry name" value="Regulator of chromosome condensation 1/beta-lactamase-inhibitor protein II"/>
    <property type="match status" value="2"/>
</dbReference>
<organism evidence="3 4">
    <name type="scientific">Labilithrix luteola</name>
    <dbReference type="NCBI Taxonomy" id="1391654"/>
    <lineage>
        <taxon>Bacteria</taxon>
        <taxon>Pseudomonadati</taxon>
        <taxon>Myxococcota</taxon>
        <taxon>Polyangia</taxon>
        <taxon>Polyangiales</taxon>
        <taxon>Labilitrichaceae</taxon>
        <taxon>Labilithrix</taxon>
    </lineage>
</organism>
<feature type="signal peptide" evidence="2">
    <location>
        <begin position="1"/>
        <end position="27"/>
    </location>
</feature>
<evidence type="ECO:0000313" key="4">
    <source>
        <dbReference type="Proteomes" id="UP000064967"/>
    </source>
</evidence>
<dbReference type="PROSITE" id="PS50012">
    <property type="entry name" value="RCC1_3"/>
    <property type="match status" value="2"/>
</dbReference>
<evidence type="ECO:0008006" key="5">
    <source>
        <dbReference type="Google" id="ProtNLM"/>
    </source>
</evidence>